<evidence type="ECO:0000256" key="1">
    <source>
        <dbReference type="PIRSR" id="PIRSR605493-1"/>
    </source>
</evidence>
<comment type="caution">
    <text evidence="3">The sequence shown here is derived from an EMBL/GenBank/DDBJ whole genome shotgun (WGS) entry which is preliminary data.</text>
</comment>
<reference evidence="3" key="1">
    <citation type="journal article" date="2021" name="Sci. Rep.">
        <title>Diploid genomic architecture of Nitzschia inconspicua, an elite biomass production diatom.</title>
        <authorList>
            <person name="Oliver A."/>
            <person name="Podell S."/>
            <person name="Pinowska A."/>
            <person name="Traller J.C."/>
            <person name="Smith S.R."/>
            <person name="McClure R."/>
            <person name="Beliaev A."/>
            <person name="Bohutskyi P."/>
            <person name="Hill E.A."/>
            <person name="Rabines A."/>
            <person name="Zheng H."/>
            <person name="Allen L.Z."/>
            <person name="Kuo A."/>
            <person name="Grigoriev I.V."/>
            <person name="Allen A.E."/>
            <person name="Hazlebeck D."/>
            <person name="Allen E.E."/>
        </authorList>
    </citation>
    <scope>NUCLEOTIDE SEQUENCE</scope>
    <source>
        <strain evidence="3">Hildebrandi</strain>
    </source>
</reference>
<dbReference type="PANTHER" id="PTHR33254">
    <property type="entry name" value="4-HYDROXY-4-METHYL-2-OXOGLUTARATE ALDOLASE 3-RELATED"/>
    <property type="match status" value="1"/>
</dbReference>
<dbReference type="Pfam" id="PF03737">
    <property type="entry name" value="RraA-like"/>
    <property type="match status" value="1"/>
</dbReference>
<dbReference type="Proteomes" id="UP000693970">
    <property type="component" value="Unassembled WGS sequence"/>
</dbReference>
<feature type="compositionally biased region" description="Polar residues" evidence="2">
    <location>
        <begin position="278"/>
        <end position="288"/>
    </location>
</feature>
<keyword evidence="3" id="KW-0489">Methyltransferase</keyword>
<dbReference type="PANTHER" id="PTHR33254:SF4">
    <property type="entry name" value="4-HYDROXY-4-METHYL-2-OXOGLUTARATE ALDOLASE 3-RELATED"/>
    <property type="match status" value="1"/>
</dbReference>
<keyword evidence="1" id="KW-0479">Metal-binding</keyword>
<dbReference type="InterPro" id="IPR005493">
    <property type="entry name" value="RraA/RraA-like"/>
</dbReference>
<sequence>MIFGIISIPDVRRTLCGTSVGRGFCFHGRRLLSAQSTSIDHLLQKLRTVDTSALCDADKTIRSHLQHDNYGIRVMDCRMMRPMNHYGSRLTKDDRGDIQFIMAGIARTVQFTEPNDFLPVLRGLQEASADEVLVVNTLNSTRAVAGEIFFAQAQQKGLVGIVIDGPIRDTRYLSKYPPVRMYASSFTPYAGTTQSVGKMQRTVECGGVTVRPGEVLVGDEDGVLVGSAAVFEEILPLAQQIQETERKLLDGITAAGGSSKTIADMSNSDEHILERQKGSPSKLQFRVS</sequence>
<feature type="compositionally biased region" description="Basic and acidic residues" evidence="2">
    <location>
        <begin position="268"/>
        <end position="277"/>
    </location>
</feature>
<dbReference type="GO" id="GO:0032259">
    <property type="term" value="P:methylation"/>
    <property type="evidence" value="ECO:0007669"/>
    <property type="project" value="UniProtKB-KW"/>
</dbReference>
<keyword evidence="4" id="KW-1185">Reference proteome</keyword>
<feature type="region of interest" description="Disordered" evidence="2">
    <location>
        <begin position="259"/>
        <end position="288"/>
    </location>
</feature>
<dbReference type="CDD" id="cd16841">
    <property type="entry name" value="RraA_family"/>
    <property type="match status" value="1"/>
</dbReference>
<name>A0A9K3PRG9_9STRA</name>
<dbReference type="OrthoDB" id="1476984at2759"/>
<feature type="binding site" evidence="1">
    <location>
        <position position="168"/>
    </location>
    <ligand>
        <name>substrate</name>
    </ligand>
</feature>
<proteinExistence type="predicted"/>
<reference evidence="3" key="2">
    <citation type="submission" date="2021-04" db="EMBL/GenBank/DDBJ databases">
        <authorList>
            <person name="Podell S."/>
        </authorList>
    </citation>
    <scope>NUCLEOTIDE SEQUENCE</scope>
    <source>
        <strain evidence="3">Hildebrandi</strain>
    </source>
</reference>
<organism evidence="3 4">
    <name type="scientific">Nitzschia inconspicua</name>
    <dbReference type="NCBI Taxonomy" id="303405"/>
    <lineage>
        <taxon>Eukaryota</taxon>
        <taxon>Sar</taxon>
        <taxon>Stramenopiles</taxon>
        <taxon>Ochrophyta</taxon>
        <taxon>Bacillariophyta</taxon>
        <taxon>Bacillariophyceae</taxon>
        <taxon>Bacillariophycidae</taxon>
        <taxon>Bacillariales</taxon>
        <taxon>Bacillariaceae</taxon>
        <taxon>Nitzschia</taxon>
    </lineage>
</organism>
<accession>A0A9K3PRG9</accession>
<protein>
    <submittedName>
        <fullName evidence="3">Dimethylmenaquinone methyltransferase</fullName>
    </submittedName>
</protein>
<evidence type="ECO:0000313" key="3">
    <source>
        <dbReference type="EMBL" id="KAG7357220.1"/>
    </source>
</evidence>
<evidence type="ECO:0000313" key="4">
    <source>
        <dbReference type="Proteomes" id="UP000693970"/>
    </source>
</evidence>
<dbReference type="GO" id="GO:0046872">
    <property type="term" value="F:metal ion binding"/>
    <property type="evidence" value="ECO:0007669"/>
    <property type="project" value="UniProtKB-KW"/>
</dbReference>
<keyword evidence="1" id="KW-0460">Magnesium</keyword>
<keyword evidence="3" id="KW-0808">Transferase</keyword>
<dbReference type="GO" id="GO:0008168">
    <property type="term" value="F:methyltransferase activity"/>
    <property type="evidence" value="ECO:0007669"/>
    <property type="project" value="UniProtKB-KW"/>
</dbReference>
<evidence type="ECO:0000256" key="2">
    <source>
        <dbReference type="SAM" id="MobiDB-lite"/>
    </source>
</evidence>
<dbReference type="AlphaFoldDB" id="A0A9K3PRG9"/>
<feature type="binding site" evidence="1">
    <location>
        <position position="169"/>
    </location>
    <ligand>
        <name>Mg(2+)</name>
        <dbReference type="ChEBI" id="CHEBI:18420"/>
    </ligand>
</feature>
<comment type="cofactor">
    <cofactor evidence="1">
        <name>Mg(2+)</name>
        <dbReference type="ChEBI" id="CHEBI:18420"/>
    </cofactor>
</comment>
<dbReference type="EMBL" id="JAGRRH010000015">
    <property type="protein sequence ID" value="KAG7357220.1"/>
    <property type="molecule type" value="Genomic_DNA"/>
</dbReference>
<gene>
    <name evidence="3" type="ORF">IV203_001908</name>
</gene>